<organism evidence="2 3">
    <name type="scientific">Pleurodeles waltl</name>
    <name type="common">Iberian ribbed newt</name>
    <dbReference type="NCBI Taxonomy" id="8319"/>
    <lineage>
        <taxon>Eukaryota</taxon>
        <taxon>Metazoa</taxon>
        <taxon>Chordata</taxon>
        <taxon>Craniata</taxon>
        <taxon>Vertebrata</taxon>
        <taxon>Euteleostomi</taxon>
        <taxon>Amphibia</taxon>
        <taxon>Batrachia</taxon>
        <taxon>Caudata</taxon>
        <taxon>Salamandroidea</taxon>
        <taxon>Salamandridae</taxon>
        <taxon>Pleurodelinae</taxon>
        <taxon>Pleurodeles</taxon>
    </lineage>
</organism>
<evidence type="ECO:0000313" key="2">
    <source>
        <dbReference type="EMBL" id="KAJ1160684.1"/>
    </source>
</evidence>
<evidence type="ECO:0000256" key="1">
    <source>
        <dbReference type="SAM" id="MobiDB-lite"/>
    </source>
</evidence>
<proteinExistence type="predicted"/>
<sequence length="106" mass="11188">MRYKAGPTTGEAGSGVAEVLGAGARVSGESHEQELRWPQGAYRSVTGSKRKASEKAPEYSAAVSGMPPQSQILILAPDLQRLSSESSRLLQVPGGLCLQRCLSSRC</sequence>
<protein>
    <submittedName>
        <fullName evidence="2">Uncharacterized protein</fullName>
    </submittedName>
</protein>
<name>A0AAV7SAW9_PLEWA</name>
<dbReference type="Proteomes" id="UP001066276">
    <property type="component" value="Chromosome 4_2"/>
</dbReference>
<comment type="caution">
    <text evidence="2">The sequence shown here is derived from an EMBL/GenBank/DDBJ whole genome shotgun (WGS) entry which is preliminary data.</text>
</comment>
<dbReference type="EMBL" id="JANPWB010000008">
    <property type="protein sequence ID" value="KAJ1160684.1"/>
    <property type="molecule type" value="Genomic_DNA"/>
</dbReference>
<accession>A0AAV7SAW9</accession>
<gene>
    <name evidence="2" type="ORF">NDU88_001178</name>
</gene>
<dbReference type="AlphaFoldDB" id="A0AAV7SAW9"/>
<keyword evidence="3" id="KW-1185">Reference proteome</keyword>
<feature type="region of interest" description="Disordered" evidence="1">
    <location>
        <begin position="43"/>
        <end position="63"/>
    </location>
</feature>
<evidence type="ECO:0000313" key="3">
    <source>
        <dbReference type="Proteomes" id="UP001066276"/>
    </source>
</evidence>
<reference evidence="2" key="1">
    <citation type="journal article" date="2022" name="bioRxiv">
        <title>Sequencing and chromosome-scale assembly of the giantPleurodeles waltlgenome.</title>
        <authorList>
            <person name="Brown T."/>
            <person name="Elewa A."/>
            <person name="Iarovenko S."/>
            <person name="Subramanian E."/>
            <person name="Araus A.J."/>
            <person name="Petzold A."/>
            <person name="Susuki M."/>
            <person name="Suzuki K.-i.T."/>
            <person name="Hayashi T."/>
            <person name="Toyoda A."/>
            <person name="Oliveira C."/>
            <person name="Osipova E."/>
            <person name="Leigh N.D."/>
            <person name="Simon A."/>
            <person name="Yun M.H."/>
        </authorList>
    </citation>
    <scope>NUCLEOTIDE SEQUENCE</scope>
    <source>
        <strain evidence="2">20211129_DDA</strain>
        <tissue evidence="2">Liver</tissue>
    </source>
</reference>